<evidence type="ECO:0000256" key="1">
    <source>
        <dbReference type="ARBA" id="ARBA00004141"/>
    </source>
</evidence>
<dbReference type="Pfam" id="PF00892">
    <property type="entry name" value="EamA"/>
    <property type="match status" value="2"/>
</dbReference>
<dbReference type="EMBL" id="FQWZ01000003">
    <property type="protein sequence ID" value="SHG77390.1"/>
    <property type="molecule type" value="Genomic_DNA"/>
</dbReference>
<reference evidence="8 9" key="1">
    <citation type="submission" date="2016-11" db="EMBL/GenBank/DDBJ databases">
        <authorList>
            <person name="Jaros S."/>
            <person name="Januszkiewicz K."/>
            <person name="Wedrychowicz H."/>
        </authorList>
    </citation>
    <scope>NUCLEOTIDE SEQUENCE [LARGE SCALE GENOMIC DNA]</scope>
    <source>
        <strain evidence="8 9">CGMCC 1.7049</strain>
    </source>
</reference>
<feature type="transmembrane region" description="Helical" evidence="6">
    <location>
        <begin position="271"/>
        <end position="292"/>
    </location>
</feature>
<evidence type="ECO:0000259" key="7">
    <source>
        <dbReference type="Pfam" id="PF00892"/>
    </source>
</evidence>
<keyword evidence="5 6" id="KW-0472">Membrane</keyword>
<comment type="subcellular location">
    <subcellularLocation>
        <location evidence="1">Membrane</location>
        <topology evidence="1">Multi-pass membrane protein</topology>
    </subcellularLocation>
</comment>
<evidence type="ECO:0000256" key="2">
    <source>
        <dbReference type="ARBA" id="ARBA00007362"/>
    </source>
</evidence>
<feature type="transmembrane region" description="Helical" evidence="6">
    <location>
        <begin position="68"/>
        <end position="86"/>
    </location>
</feature>
<gene>
    <name evidence="8" type="ORF">SAMN04488068_1297</name>
</gene>
<dbReference type="PANTHER" id="PTHR32322">
    <property type="entry name" value="INNER MEMBRANE TRANSPORTER"/>
    <property type="match status" value="1"/>
</dbReference>
<dbReference type="PANTHER" id="PTHR32322:SF2">
    <property type="entry name" value="EAMA DOMAIN-CONTAINING PROTEIN"/>
    <property type="match status" value="1"/>
</dbReference>
<dbReference type="AlphaFoldDB" id="A0A1M5MJ60"/>
<feature type="domain" description="EamA" evidence="7">
    <location>
        <begin position="10"/>
        <end position="141"/>
    </location>
</feature>
<dbReference type="InterPro" id="IPR037185">
    <property type="entry name" value="EmrE-like"/>
</dbReference>
<dbReference type="InterPro" id="IPR050638">
    <property type="entry name" value="AA-Vitamin_Transporters"/>
</dbReference>
<dbReference type="GO" id="GO:0016020">
    <property type="term" value="C:membrane"/>
    <property type="evidence" value="ECO:0007669"/>
    <property type="project" value="UniProtKB-SubCell"/>
</dbReference>
<keyword evidence="4 6" id="KW-1133">Transmembrane helix</keyword>
<accession>A0A1M5MJ60</accession>
<dbReference type="STRING" id="490188.SAMN04488068_1297"/>
<feature type="transmembrane region" description="Helical" evidence="6">
    <location>
        <begin position="36"/>
        <end position="56"/>
    </location>
</feature>
<feature type="domain" description="EamA" evidence="7">
    <location>
        <begin position="154"/>
        <end position="288"/>
    </location>
</feature>
<evidence type="ECO:0000313" key="8">
    <source>
        <dbReference type="EMBL" id="SHG77390.1"/>
    </source>
</evidence>
<proteinExistence type="inferred from homology"/>
<evidence type="ECO:0000256" key="3">
    <source>
        <dbReference type="ARBA" id="ARBA00022692"/>
    </source>
</evidence>
<protein>
    <submittedName>
        <fullName evidence="8">Permease of the drug/metabolite transporter (DMT) superfamily</fullName>
    </submittedName>
</protein>
<keyword evidence="3 6" id="KW-0812">Transmembrane</keyword>
<name>A0A1M5MJ60_9GAMM</name>
<dbReference type="RefSeq" id="WP_072895639.1">
    <property type="nucleotide sequence ID" value="NZ_FQWZ01000003.1"/>
</dbReference>
<evidence type="ECO:0000313" key="9">
    <source>
        <dbReference type="Proteomes" id="UP000199758"/>
    </source>
</evidence>
<keyword evidence="9" id="KW-1185">Reference proteome</keyword>
<evidence type="ECO:0000256" key="5">
    <source>
        <dbReference type="ARBA" id="ARBA00023136"/>
    </source>
</evidence>
<dbReference type="InterPro" id="IPR000620">
    <property type="entry name" value="EamA_dom"/>
</dbReference>
<sequence>MNARAVQLALAFAAVYVVWGSTYLAIRIVVEHLPPALSAGLRFLVAGTLMLIYALLRGGRLPRLRSDWLRVAFYGLTMLVCGNGLVTWAEKWVESNQAALVIATSALWMAGLGTIGAQGERLRPITLVGLAAGFAGVALLVGGGLQAHSAPISAYAALLVAPMFWAIGSVYAKRHPVTITSATSAALQMLVAGIVLASIGLLNGDAAQMHWEPRSGWALLYLIVFGSCIAYGAFFYLVHEVSPALLGTYAYVNPAIAVVLGWWILDEHLGRTQIIGTAVILLGVLLVTLGSARRKPADG</sequence>
<dbReference type="SUPFAM" id="SSF103481">
    <property type="entry name" value="Multidrug resistance efflux transporter EmrE"/>
    <property type="match status" value="2"/>
</dbReference>
<organism evidence="8 9">
    <name type="scientific">Hydrocarboniphaga daqingensis</name>
    <dbReference type="NCBI Taxonomy" id="490188"/>
    <lineage>
        <taxon>Bacteria</taxon>
        <taxon>Pseudomonadati</taxon>
        <taxon>Pseudomonadota</taxon>
        <taxon>Gammaproteobacteria</taxon>
        <taxon>Nevskiales</taxon>
        <taxon>Nevskiaceae</taxon>
        <taxon>Hydrocarboniphaga</taxon>
    </lineage>
</organism>
<feature type="transmembrane region" description="Helical" evidence="6">
    <location>
        <begin position="98"/>
        <end position="115"/>
    </location>
</feature>
<feature type="transmembrane region" description="Helical" evidence="6">
    <location>
        <begin position="245"/>
        <end position="265"/>
    </location>
</feature>
<evidence type="ECO:0000256" key="4">
    <source>
        <dbReference type="ARBA" id="ARBA00022989"/>
    </source>
</evidence>
<dbReference type="OrthoDB" id="9812547at2"/>
<comment type="similarity">
    <text evidence="2">Belongs to the EamA transporter family.</text>
</comment>
<dbReference type="Proteomes" id="UP000199758">
    <property type="component" value="Unassembled WGS sequence"/>
</dbReference>
<feature type="transmembrane region" description="Helical" evidence="6">
    <location>
        <begin position="216"/>
        <end position="238"/>
    </location>
</feature>
<feature type="transmembrane region" description="Helical" evidence="6">
    <location>
        <begin position="184"/>
        <end position="204"/>
    </location>
</feature>
<feature type="transmembrane region" description="Helical" evidence="6">
    <location>
        <begin position="152"/>
        <end position="172"/>
    </location>
</feature>
<feature type="transmembrane region" description="Helical" evidence="6">
    <location>
        <begin position="127"/>
        <end position="146"/>
    </location>
</feature>
<evidence type="ECO:0000256" key="6">
    <source>
        <dbReference type="SAM" id="Phobius"/>
    </source>
</evidence>